<comment type="caution">
    <text evidence="1">The sequence shown here is derived from an EMBL/GenBank/DDBJ whole genome shotgun (WGS) entry which is preliminary data.</text>
</comment>
<reference evidence="1 2" key="1">
    <citation type="submission" date="2020-07" db="EMBL/GenBank/DDBJ databases">
        <title>Halophilic bacteria isolated from french cheeses.</title>
        <authorList>
            <person name="Kothe C.I."/>
            <person name="Farah-Kraiem B."/>
            <person name="Renault P."/>
            <person name="Dridi B."/>
        </authorList>
    </citation>
    <scope>NUCLEOTIDE SEQUENCE [LARGE SCALE GENOMIC DNA]</scope>
    <source>
        <strain evidence="1 2">FME20</strain>
    </source>
</reference>
<organism evidence="1 2">
    <name type="scientific">Halomonas colorata</name>
    <dbReference type="NCBI Taxonomy" id="2742615"/>
    <lineage>
        <taxon>Bacteria</taxon>
        <taxon>Pseudomonadati</taxon>
        <taxon>Pseudomonadota</taxon>
        <taxon>Gammaproteobacteria</taxon>
        <taxon>Oceanospirillales</taxon>
        <taxon>Halomonadaceae</taxon>
        <taxon>Halomonas</taxon>
    </lineage>
</organism>
<dbReference type="Proteomes" id="UP001645038">
    <property type="component" value="Unassembled WGS sequence"/>
</dbReference>
<proteinExistence type="predicted"/>
<accession>A0ABR9G0I7</accession>
<name>A0ABR9G0I7_9GAMM</name>
<sequence length="24" mass="2787">MKYWTKNTKRLVSVKTARFPSSSA</sequence>
<dbReference type="EMBL" id="RRZB01000034">
    <property type="protein sequence ID" value="MBE0464411.1"/>
    <property type="molecule type" value="Genomic_DNA"/>
</dbReference>
<evidence type="ECO:0000313" key="2">
    <source>
        <dbReference type="Proteomes" id="UP001645038"/>
    </source>
</evidence>
<evidence type="ECO:0000313" key="1">
    <source>
        <dbReference type="EMBL" id="MBE0464411.1"/>
    </source>
</evidence>
<gene>
    <name evidence="1" type="ORF">EI547_13230</name>
</gene>
<keyword evidence="2" id="KW-1185">Reference proteome</keyword>
<protein>
    <submittedName>
        <fullName evidence="1">Uncharacterized protein</fullName>
    </submittedName>
</protein>